<keyword evidence="2" id="KW-1185">Reference proteome</keyword>
<gene>
    <name evidence="1" type="ORF">HH216_09720</name>
</gene>
<name>A0A7L5DMB7_9BACT</name>
<organism evidence="1 2">
    <name type="scientific">Spirosoma rhododendri</name>
    <dbReference type="NCBI Taxonomy" id="2728024"/>
    <lineage>
        <taxon>Bacteria</taxon>
        <taxon>Pseudomonadati</taxon>
        <taxon>Bacteroidota</taxon>
        <taxon>Cytophagia</taxon>
        <taxon>Cytophagales</taxon>
        <taxon>Cytophagaceae</taxon>
        <taxon>Spirosoma</taxon>
    </lineage>
</organism>
<dbReference type="KEGG" id="srho:HH216_09720"/>
<dbReference type="Proteomes" id="UP000501128">
    <property type="component" value="Chromosome"/>
</dbReference>
<protein>
    <submittedName>
        <fullName evidence="1">Uncharacterized protein</fullName>
    </submittedName>
</protein>
<accession>A0A7L5DMB7</accession>
<evidence type="ECO:0000313" key="1">
    <source>
        <dbReference type="EMBL" id="QJD78672.1"/>
    </source>
</evidence>
<dbReference type="AlphaFoldDB" id="A0A7L5DMB7"/>
<proteinExistence type="predicted"/>
<dbReference type="EMBL" id="CP051677">
    <property type="protein sequence ID" value="QJD78672.1"/>
    <property type="molecule type" value="Genomic_DNA"/>
</dbReference>
<dbReference type="RefSeq" id="WP_169550640.1">
    <property type="nucleotide sequence ID" value="NZ_CP051677.1"/>
</dbReference>
<sequence length="184" mass="21412">MRTLSKYENFLVDEEAYFANRQFWNDTIDEVSPEPHEQWVTTQFANGVDFLDGNPIASALYKQWGKAIRIVQVANDNSAFPIRIWLDFVEYQETKILELVVLVQPRDEVYQRVIEVLTFFLFQSDSKKISKYVRAFNAFNRRAASLKQSVDAMRSISPVATNDLIKSTIETIYNQGLKRKKQST</sequence>
<reference evidence="1 2" key="1">
    <citation type="submission" date="2020-04" db="EMBL/GenBank/DDBJ databases">
        <title>Genome sequencing of novel species.</title>
        <authorList>
            <person name="Heo J."/>
            <person name="Kim S.-J."/>
            <person name="Kim J.-S."/>
            <person name="Hong S.-B."/>
            <person name="Kwon S.-W."/>
        </authorList>
    </citation>
    <scope>NUCLEOTIDE SEQUENCE [LARGE SCALE GENOMIC DNA]</scope>
    <source>
        <strain evidence="1 2">CJU-R4</strain>
    </source>
</reference>
<evidence type="ECO:0000313" key="2">
    <source>
        <dbReference type="Proteomes" id="UP000501128"/>
    </source>
</evidence>